<dbReference type="Pfam" id="PF21702">
    <property type="entry name" value="GLGE_C"/>
    <property type="match status" value="1"/>
</dbReference>
<evidence type="ECO:0000256" key="5">
    <source>
        <dbReference type="ARBA" id="ARBA00048735"/>
    </source>
</evidence>
<comment type="function">
    <text evidence="6">Maltosyltransferase that uses maltose 1-phosphate (M1P) as the sugar donor to elongate linear or branched alpha-(1-&gt;4)-glucans. Is involved in a branched alpha-glucan biosynthetic pathway from trehalose, together with TreS, Mak and GlgB.</text>
</comment>
<feature type="binding site" evidence="6">
    <location>
        <position position="763"/>
    </location>
    <ligand>
        <name>alpha-maltose 1-phosphate</name>
        <dbReference type="ChEBI" id="CHEBI:63576"/>
    </ligand>
</feature>
<keyword evidence="9" id="KW-1185">Reference proteome</keyword>
<feature type="active site" description="Nucleophile" evidence="6">
    <location>
        <position position="762"/>
    </location>
</feature>
<feature type="binding site" evidence="6">
    <location>
        <position position="725"/>
    </location>
    <ligand>
        <name>alpha-maltose 1-phosphate</name>
        <dbReference type="ChEBI" id="CHEBI:63576"/>
    </ligand>
</feature>
<dbReference type="Pfam" id="PF11896">
    <property type="entry name" value="GlgE_dom_N_S"/>
    <property type="match status" value="1"/>
</dbReference>
<gene>
    <name evidence="6" type="primary">glgE</name>
    <name evidence="8" type="ORF">WH159_05030</name>
</gene>
<dbReference type="InterPro" id="IPR006047">
    <property type="entry name" value="GH13_cat_dom"/>
</dbReference>
<evidence type="ECO:0000256" key="2">
    <source>
        <dbReference type="ARBA" id="ARBA00022676"/>
    </source>
</evidence>
<dbReference type="InterPro" id="IPR021828">
    <property type="entry name" value="GlgE_dom_N/S"/>
</dbReference>
<dbReference type="EMBL" id="JBBGZA010000001">
    <property type="protein sequence ID" value="MEJ5093897.1"/>
    <property type="molecule type" value="Genomic_DNA"/>
</dbReference>
<feature type="domain" description="Glycosyl hydrolase family 13 catalytic" evidence="7">
    <location>
        <begin position="578"/>
        <end position="927"/>
    </location>
</feature>
<accession>A0ABU8Q2E9</accession>
<comment type="catalytic activity">
    <reaction evidence="5 6">
        <text>alpha-maltose 1-phosphate + [(1-&gt;4)-alpha-D-glucosyl](n) = [(1-&gt;4)-alpha-D-glucosyl](n+2) + phosphate</text>
        <dbReference type="Rhea" id="RHEA:42692"/>
        <dbReference type="Rhea" id="RHEA-COMP:9584"/>
        <dbReference type="Rhea" id="RHEA-COMP:10183"/>
        <dbReference type="ChEBI" id="CHEBI:15444"/>
        <dbReference type="ChEBI" id="CHEBI:43474"/>
        <dbReference type="ChEBI" id="CHEBI:63576"/>
        <dbReference type="EC" id="2.4.99.16"/>
    </reaction>
</comment>
<organism evidence="8 9">
    <name type="scientific">Sphingomonas molluscorum</name>
    <dbReference type="NCBI Taxonomy" id="418184"/>
    <lineage>
        <taxon>Bacteria</taxon>
        <taxon>Pseudomonadati</taxon>
        <taxon>Pseudomonadota</taxon>
        <taxon>Alphaproteobacteria</taxon>
        <taxon>Sphingomonadales</taxon>
        <taxon>Sphingomonadaceae</taxon>
        <taxon>Sphingomonas</taxon>
    </lineage>
</organism>
<keyword evidence="4 6" id="KW-0119">Carbohydrate metabolism</keyword>
<name>A0ABU8Q2E9_9SPHN</name>
<feature type="binding site" evidence="6">
    <location>
        <begin position="902"/>
        <end position="903"/>
    </location>
    <ligand>
        <name>alpha-maltose 1-phosphate</name>
        <dbReference type="ChEBI" id="CHEBI:63576"/>
    </ligand>
</feature>
<dbReference type="InterPro" id="IPR026585">
    <property type="entry name" value="GlgE"/>
</dbReference>
<sequence>MPQFVSRLLSITAFPLPERLLTDAAAAGFDGVLWRAEAPVLGEAELVPPALPGACAEAGLALLVALPLDRAPIDHPLLASHPEAFAIRRASAGGGPVDPRQPAQATGEARARLRTPEAAALLRPVLAERLSALLDAGVTGFRLLGADRIPPETLIGLISAVRERHPDARFISGAPDLSRPQVRALASAGLTAITSSYAWWDLRAPWLVEEYEELRGQAPLLAEVTAPTSGDADAPSALARTLAMAAASANGIIVPADLFAGSPDLAQAVRHALEVAQAAERFDGEMRALTGPQAPVGVLLRADASDVGEASEALLIFVNRSDTPQSLPSPALVREYMGSAFEGFSVLGAEGEVGTQLAGGEVRLVAARRASPIRMAVAPEAASAAAASPRLVVEDLHPRVDGGAFPVKRVVGEEVPVEATVFTDGHEQLAVELHWRAVDEANWRVARMTQLPNDLWRGSFALERLGRYEYAVEGWLDRFGGFRRDFTKKLDAGVAQPVDHAEGRALVAEAVARSQGEARSTLSDWHTRLEAASEGADSAALLLSPELAALMDAADDRPHRLRSEPQIVDAERLAARFSSWYELFPRSQTEDASRHGTFDDVIARLPAVRDMGFDTLYFPPIHPIGRTHRKGPNNTLTAGPDDPGSPYAIGSAEGGHDAIHPQLGTAEDFARLVEAARAHGLEIALDFAIQASPDHPWLTEHPGWFAWRPDGSMKYAENPPKKYQDIVNVDFYGPDAVPGLWIALRDVILLWVERGVKTFRVDNPHTKPLPFWEWMIGEVRAEHPDVIFLAEAFTRPSMMYRLGKIGFSQSYTYFTWRDDKQGLIDYVTELTTTAPKEFYRPHFFVNTPDINPIFLQTSGRPGFRIRAVLAATLSGLFGVYSGFELCEAAPVPGKEEYHDSEKYIVKPRDWQAPGNIIGDITLLNRLRRAHPALQTHLNTRFLPAHNDRVIFYAKPAPDGSEMLLVMVSLDPHHGQDAAFEIPLWEFGIPDDGSVAVEDLAAGHRFRWHGKHQHIRLDPDQPYRIWRIAPGDFA</sequence>
<evidence type="ECO:0000256" key="3">
    <source>
        <dbReference type="ARBA" id="ARBA00022679"/>
    </source>
</evidence>
<evidence type="ECO:0000256" key="6">
    <source>
        <dbReference type="HAMAP-Rule" id="MF_02124"/>
    </source>
</evidence>
<dbReference type="PANTHER" id="PTHR47786">
    <property type="entry name" value="ALPHA-1,4-GLUCAN:MALTOSE-1-PHOSPHATE MALTOSYLTRANSFERASE"/>
    <property type="match status" value="1"/>
</dbReference>
<protein>
    <recommendedName>
        <fullName evidence="6">Alpha-1,4-glucan:maltose-1-phosphate maltosyltransferase</fullName>
        <shortName evidence="6">GMPMT</shortName>
        <ecNumber evidence="6">2.4.99.16</ecNumber>
    </recommendedName>
    <alternativeName>
        <fullName evidence="6">(1-&gt;4)-alpha-D-glucan:maltose-1-phosphate alpha-D-maltosyltransferase</fullName>
    </alternativeName>
</protein>
<dbReference type="Gene3D" id="2.60.40.10">
    <property type="entry name" value="Immunoglobulins"/>
    <property type="match status" value="1"/>
</dbReference>
<dbReference type="InterPro" id="IPR013780">
    <property type="entry name" value="Glyco_hydro_b"/>
</dbReference>
<evidence type="ECO:0000313" key="9">
    <source>
        <dbReference type="Proteomes" id="UP001380365"/>
    </source>
</evidence>
<keyword evidence="3 6" id="KW-0808">Transferase</keyword>
<dbReference type="InterPro" id="IPR049171">
    <property type="entry name" value="GLGE_C"/>
</dbReference>
<evidence type="ECO:0000256" key="4">
    <source>
        <dbReference type="ARBA" id="ARBA00023277"/>
    </source>
</evidence>
<evidence type="ECO:0000256" key="1">
    <source>
        <dbReference type="ARBA" id="ARBA00011738"/>
    </source>
</evidence>
<evidence type="ECO:0000313" key="8">
    <source>
        <dbReference type="EMBL" id="MEJ5093897.1"/>
    </source>
</evidence>
<dbReference type="Gene3D" id="2.60.40.1180">
    <property type="entry name" value="Golgi alpha-mannosidase II"/>
    <property type="match status" value="1"/>
</dbReference>
<reference evidence="8 9" key="1">
    <citation type="submission" date="2023-12" db="EMBL/GenBank/DDBJ databases">
        <title>Gut-associated functions are favored during microbiome assembly across C. elegans life.</title>
        <authorList>
            <person name="Zimmermann J."/>
        </authorList>
    </citation>
    <scope>NUCLEOTIDE SEQUENCE [LARGE SCALE GENOMIC DNA]</scope>
    <source>
        <strain evidence="8 9">JUb134</strain>
    </source>
</reference>
<feature type="site" description="Transition state stabilizer" evidence="6">
    <location>
        <position position="849"/>
    </location>
</feature>
<comment type="caution">
    <text evidence="8">The sequence shown here is derived from an EMBL/GenBank/DDBJ whole genome shotgun (WGS) entry which is preliminary data.</text>
</comment>
<dbReference type="PANTHER" id="PTHR47786:SF2">
    <property type="entry name" value="GLYCOSYL HYDROLASE FAMILY 13 CATALYTIC DOMAIN-CONTAINING PROTEIN"/>
    <property type="match status" value="1"/>
</dbReference>
<dbReference type="InterPro" id="IPR017853">
    <property type="entry name" value="GH"/>
</dbReference>
<keyword evidence="2 6" id="KW-0328">Glycosyltransferase</keyword>
<dbReference type="Proteomes" id="UP001380365">
    <property type="component" value="Unassembled WGS sequence"/>
</dbReference>
<comment type="subunit">
    <text evidence="1 6">Homodimer.</text>
</comment>
<dbReference type="SUPFAM" id="SSF51445">
    <property type="entry name" value="(Trans)glycosidases"/>
    <property type="match status" value="2"/>
</dbReference>
<comment type="similarity">
    <text evidence="6">Belongs to the glycosyl hydrolase 13 family. GlgE subfamily.</text>
</comment>
<proteinExistence type="inferred from homology"/>
<dbReference type="RefSeq" id="WP_204991317.1">
    <property type="nucleotide sequence ID" value="NZ_JBBGZA010000001.1"/>
</dbReference>
<evidence type="ECO:0000259" key="7">
    <source>
        <dbReference type="SMART" id="SM00642"/>
    </source>
</evidence>
<dbReference type="SMART" id="SM00642">
    <property type="entry name" value="Aamy"/>
    <property type="match status" value="1"/>
</dbReference>
<feature type="active site" description="Proton donor" evidence="6">
    <location>
        <position position="791"/>
    </location>
</feature>
<feature type="binding site" evidence="6">
    <location>
        <position position="630"/>
    </location>
    <ligand>
        <name>alpha-maltose 1-phosphate</name>
        <dbReference type="ChEBI" id="CHEBI:63576"/>
    </ligand>
</feature>
<dbReference type="CDD" id="cd11344">
    <property type="entry name" value="AmyAc_GlgE_like"/>
    <property type="match status" value="1"/>
</dbReference>
<dbReference type="HAMAP" id="MF_02124">
    <property type="entry name" value="GlgE"/>
    <property type="match status" value="1"/>
</dbReference>
<dbReference type="Gene3D" id="3.20.20.80">
    <property type="entry name" value="Glycosidases"/>
    <property type="match status" value="2"/>
</dbReference>
<feature type="binding site" evidence="6">
    <location>
        <position position="690"/>
    </location>
    <ligand>
        <name>alpha-maltose 1-phosphate</name>
        <dbReference type="ChEBI" id="CHEBI:63576"/>
    </ligand>
</feature>
<dbReference type="Gene3D" id="1.20.58.80">
    <property type="entry name" value="Phosphotransferase system, lactose/cellobiose-type IIA subunit"/>
    <property type="match status" value="1"/>
</dbReference>
<dbReference type="InterPro" id="IPR013783">
    <property type="entry name" value="Ig-like_fold"/>
</dbReference>
<dbReference type="EC" id="2.4.99.16" evidence="6"/>